<keyword evidence="2" id="KW-1133">Transmembrane helix</keyword>
<feature type="transmembrane region" description="Helical" evidence="2">
    <location>
        <begin position="12"/>
        <end position="37"/>
    </location>
</feature>
<dbReference type="STRING" id="571915.CMUST_10715"/>
<evidence type="ECO:0000259" key="3">
    <source>
        <dbReference type="Pfam" id="PF00892"/>
    </source>
</evidence>
<feature type="transmembrane region" description="Helical" evidence="2">
    <location>
        <begin position="211"/>
        <end position="231"/>
    </location>
</feature>
<proteinExistence type="inferred from homology"/>
<dbReference type="KEGG" id="cmv:CMUST_10715"/>
<gene>
    <name evidence="4" type="ORF">CMUST_10715</name>
</gene>
<dbReference type="EMBL" id="CP011542">
    <property type="protein sequence ID" value="AKK06459.1"/>
    <property type="molecule type" value="Genomic_DNA"/>
</dbReference>
<comment type="similarity">
    <text evidence="1">Belongs to the EamA transporter family.</text>
</comment>
<feature type="domain" description="EamA" evidence="3">
    <location>
        <begin position="144"/>
        <end position="281"/>
    </location>
</feature>
<dbReference type="InterPro" id="IPR000620">
    <property type="entry name" value="EamA_dom"/>
</dbReference>
<keyword evidence="2" id="KW-0472">Membrane</keyword>
<keyword evidence="2" id="KW-0812">Transmembrane</keyword>
<dbReference type="GO" id="GO:0016020">
    <property type="term" value="C:membrane"/>
    <property type="evidence" value="ECO:0007669"/>
    <property type="project" value="InterPro"/>
</dbReference>
<feature type="transmembrane region" description="Helical" evidence="2">
    <location>
        <begin position="179"/>
        <end position="199"/>
    </location>
</feature>
<feature type="transmembrane region" description="Helical" evidence="2">
    <location>
        <begin position="72"/>
        <end position="90"/>
    </location>
</feature>
<sequence length="283" mass="29617">MTENSTYQRLAPIGLIIASGASVYIGAAVAVGLFVVLPPTHVAWLRVFCAGLIMTIIYRPHFKSFVGDKSKLAMAYGASMVLMNICFYNAIETIPLGTAVAVEFLGPIVVGAVASRKIQQWVALLLAAAGVIVLSGAQWTDNARGILFALGAAAGWGMYIAVGLKMSRVLLGRKETQQMLGVGLLYGALFALPLVVFQFPTSVPMDPATMIGLVVGLAVLSTVIPSSLEIVAMRLSSASLYAVLTALMPLVATICGAVMLGQLPTAIELVGIALVVVAVIVRR</sequence>
<reference evidence="4 5" key="1">
    <citation type="journal article" date="2015" name="Genome Announc.">
        <title>Complete Genome Sequence of the Type Strain Corynebacterium mustelae DSM 45274, Isolated from Various Tissues of a Male Ferret with Lethal Sepsis.</title>
        <authorList>
            <person name="Ruckert C."/>
            <person name="Eimer J."/>
            <person name="Winkler A."/>
            <person name="Tauch A."/>
        </authorList>
    </citation>
    <scope>NUCLEOTIDE SEQUENCE [LARGE SCALE GENOMIC DNA]</scope>
    <source>
        <strain evidence="4 5">DSM 45274</strain>
    </source>
</reference>
<feature type="transmembrane region" description="Helical" evidence="2">
    <location>
        <begin position="43"/>
        <end position="60"/>
    </location>
</feature>
<dbReference type="OrthoDB" id="9815120at2"/>
<feature type="transmembrane region" description="Helical" evidence="2">
    <location>
        <begin position="96"/>
        <end position="114"/>
    </location>
</feature>
<dbReference type="Proteomes" id="UP000035199">
    <property type="component" value="Chromosome"/>
</dbReference>
<reference evidence="5" key="2">
    <citation type="submission" date="2015-05" db="EMBL/GenBank/DDBJ databases">
        <title>Complete genome sequence of Corynebacterium mustelae DSM 45274, isolated from various tissues of a male ferret with lethal sepsis.</title>
        <authorList>
            <person name="Ruckert C."/>
            <person name="Albersmeier A."/>
            <person name="Winkler A."/>
            <person name="Tauch A."/>
        </authorList>
    </citation>
    <scope>NUCLEOTIDE SEQUENCE [LARGE SCALE GENOMIC DNA]</scope>
    <source>
        <strain evidence="5">DSM 45274</strain>
    </source>
</reference>
<accession>A0A0G3GZ57</accession>
<evidence type="ECO:0000256" key="1">
    <source>
        <dbReference type="ARBA" id="ARBA00007362"/>
    </source>
</evidence>
<evidence type="ECO:0000256" key="2">
    <source>
        <dbReference type="SAM" id="Phobius"/>
    </source>
</evidence>
<keyword evidence="5" id="KW-1185">Reference proteome</keyword>
<dbReference type="RefSeq" id="WP_047262484.1">
    <property type="nucleotide sequence ID" value="NZ_CP011542.1"/>
</dbReference>
<evidence type="ECO:0000313" key="5">
    <source>
        <dbReference type="Proteomes" id="UP000035199"/>
    </source>
</evidence>
<protein>
    <submittedName>
        <fullName evidence="4">Putative permease, DMT superfamily</fullName>
    </submittedName>
</protein>
<dbReference type="Pfam" id="PF00892">
    <property type="entry name" value="EamA"/>
    <property type="match status" value="1"/>
</dbReference>
<feature type="transmembrane region" description="Helical" evidence="2">
    <location>
        <begin position="265"/>
        <end position="281"/>
    </location>
</feature>
<organism evidence="4 5">
    <name type="scientific">Corynebacterium mustelae</name>
    <dbReference type="NCBI Taxonomy" id="571915"/>
    <lineage>
        <taxon>Bacteria</taxon>
        <taxon>Bacillati</taxon>
        <taxon>Actinomycetota</taxon>
        <taxon>Actinomycetes</taxon>
        <taxon>Mycobacteriales</taxon>
        <taxon>Corynebacteriaceae</taxon>
        <taxon>Corynebacterium</taxon>
    </lineage>
</organism>
<name>A0A0G3GZ57_9CORY</name>
<evidence type="ECO:0000313" key="4">
    <source>
        <dbReference type="EMBL" id="AKK06459.1"/>
    </source>
</evidence>
<dbReference type="InterPro" id="IPR037185">
    <property type="entry name" value="EmrE-like"/>
</dbReference>
<dbReference type="SUPFAM" id="SSF103481">
    <property type="entry name" value="Multidrug resistance efflux transporter EmrE"/>
    <property type="match status" value="2"/>
</dbReference>
<feature type="transmembrane region" description="Helical" evidence="2">
    <location>
        <begin position="121"/>
        <end position="140"/>
    </location>
</feature>
<feature type="transmembrane region" description="Helical" evidence="2">
    <location>
        <begin position="238"/>
        <end position="259"/>
    </location>
</feature>
<feature type="transmembrane region" description="Helical" evidence="2">
    <location>
        <begin position="146"/>
        <end position="167"/>
    </location>
</feature>
<dbReference type="PATRIC" id="fig|571915.4.peg.2280"/>
<dbReference type="AlphaFoldDB" id="A0A0G3GZ57"/>